<dbReference type="RefSeq" id="WP_072783096.1">
    <property type="nucleotide sequence ID" value="NZ_FRCX01000003.1"/>
</dbReference>
<evidence type="ECO:0000313" key="3">
    <source>
        <dbReference type="Proteomes" id="UP000184339"/>
    </source>
</evidence>
<dbReference type="Pfam" id="PF03597">
    <property type="entry name" value="FixS"/>
    <property type="match status" value="1"/>
</dbReference>
<dbReference type="NCBIfam" id="TIGR00847">
    <property type="entry name" value="ccoS"/>
    <property type="match status" value="1"/>
</dbReference>
<name>A0A1M7ML73_9BURK</name>
<keyword evidence="1" id="KW-0812">Transmembrane</keyword>
<dbReference type="STRING" id="551987.SAMN05192549_103205"/>
<keyword evidence="1" id="KW-0472">Membrane</keyword>
<dbReference type="InterPro" id="IPR004714">
    <property type="entry name" value="Cyt_oxidase_maturation_cbb3"/>
</dbReference>
<dbReference type="PANTHER" id="PTHR41532">
    <property type="entry name" value="FIXS PROTEIN"/>
    <property type="match status" value="1"/>
</dbReference>
<reference evidence="3" key="1">
    <citation type="submission" date="2016-11" db="EMBL/GenBank/DDBJ databases">
        <authorList>
            <person name="Varghese N."/>
            <person name="Submissions S."/>
        </authorList>
    </citation>
    <scope>NUCLEOTIDE SEQUENCE [LARGE SCALE GENOMIC DNA]</scope>
    <source>
        <strain evidence="3">Sac-22</strain>
    </source>
</reference>
<evidence type="ECO:0000313" key="2">
    <source>
        <dbReference type="EMBL" id="SHM91213.1"/>
    </source>
</evidence>
<sequence>MEALYLLIPLSVVLVFAALWVFFRASDDGQFDDLVGPALRILQDDDLPPPDHK</sequence>
<keyword evidence="3" id="KW-1185">Reference proteome</keyword>
<dbReference type="PANTHER" id="PTHR41532:SF1">
    <property type="entry name" value="FIXS PROTEIN"/>
    <property type="match status" value="1"/>
</dbReference>
<proteinExistence type="predicted"/>
<accession>A0A1M7ML73</accession>
<evidence type="ECO:0000256" key="1">
    <source>
        <dbReference type="SAM" id="Phobius"/>
    </source>
</evidence>
<dbReference type="EMBL" id="FRCX01000003">
    <property type="protein sequence ID" value="SHM91213.1"/>
    <property type="molecule type" value="Genomic_DNA"/>
</dbReference>
<dbReference type="AlphaFoldDB" id="A0A1M7ML73"/>
<gene>
    <name evidence="2" type="ORF">SAMN05192549_103205</name>
</gene>
<keyword evidence="1" id="KW-1133">Transmembrane helix</keyword>
<protein>
    <submittedName>
        <fullName evidence="2">Cytochrome oxidase maturation protein, cbb3-type</fullName>
    </submittedName>
</protein>
<dbReference type="Proteomes" id="UP000184339">
    <property type="component" value="Unassembled WGS sequence"/>
</dbReference>
<feature type="transmembrane region" description="Helical" evidence="1">
    <location>
        <begin position="6"/>
        <end position="23"/>
    </location>
</feature>
<organism evidence="2 3">
    <name type="scientific">Duganella sacchari</name>
    <dbReference type="NCBI Taxonomy" id="551987"/>
    <lineage>
        <taxon>Bacteria</taxon>
        <taxon>Pseudomonadati</taxon>
        <taxon>Pseudomonadota</taxon>
        <taxon>Betaproteobacteria</taxon>
        <taxon>Burkholderiales</taxon>
        <taxon>Oxalobacteraceae</taxon>
        <taxon>Telluria group</taxon>
        <taxon>Duganella</taxon>
    </lineage>
</organism>